<reference evidence="2" key="1">
    <citation type="journal article" date="2018" name="Gigascience">
        <title>Genome assembly of the Pink Ipe (Handroanthus impetiginosus, Bignoniaceae), a highly valued, ecologically keystone Neotropical timber forest tree.</title>
        <authorList>
            <person name="Silva-Junior O.B."/>
            <person name="Grattapaglia D."/>
            <person name="Novaes E."/>
            <person name="Collevatti R.G."/>
        </authorList>
    </citation>
    <scope>NUCLEOTIDE SEQUENCE [LARGE SCALE GENOMIC DNA]</scope>
    <source>
        <strain evidence="2">cv. UFG-1</strain>
    </source>
</reference>
<dbReference type="EMBL" id="NKXS01001668">
    <property type="protein sequence ID" value="PIN17453.1"/>
    <property type="molecule type" value="Genomic_DNA"/>
</dbReference>
<comment type="caution">
    <text evidence="1">The sequence shown here is derived from an EMBL/GenBank/DDBJ whole genome shotgun (WGS) entry which is preliminary data.</text>
</comment>
<protein>
    <submittedName>
        <fullName evidence="1">Uncharacterized protein</fullName>
    </submittedName>
</protein>
<accession>A0A2G9HJ42</accession>
<gene>
    <name evidence="1" type="ORF">CDL12_09894</name>
</gene>
<evidence type="ECO:0000313" key="1">
    <source>
        <dbReference type="EMBL" id="PIN17453.1"/>
    </source>
</evidence>
<proteinExistence type="predicted"/>
<organism evidence="1 2">
    <name type="scientific">Handroanthus impetiginosus</name>
    <dbReference type="NCBI Taxonomy" id="429701"/>
    <lineage>
        <taxon>Eukaryota</taxon>
        <taxon>Viridiplantae</taxon>
        <taxon>Streptophyta</taxon>
        <taxon>Embryophyta</taxon>
        <taxon>Tracheophyta</taxon>
        <taxon>Spermatophyta</taxon>
        <taxon>Magnoliopsida</taxon>
        <taxon>eudicotyledons</taxon>
        <taxon>Gunneridae</taxon>
        <taxon>Pentapetalae</taxon>
        <taxon>asterids</taxon>
        <taxon>lamiids</taxon>
        <taxon>Lamiales</taxon>
        <taxon>Bignoniaceae</taxon>
        <taxon>Crescentiina</taxon>
        <taxon>Tabebuia alliance</taxon>
        <taxon>Handroanthus</taxon>
    </lineage>
</organism>
<sequence>MRIYWKHVSGDNINRIIKKLDLEIKGKCIQVTDYLTNIQNKPKQMLSKRSNGSTLNTLVNKYHHNDPIVHANVSSHFTRKCHHKQGT</sequence>
<dbReference type="Proteomes" id="UP000231279">
    <property type="component" value="Unassembled WGS sequence"/>
</dbReference>
<evidence type="ECO:0000313" key="2">
    <source>
        <dbReference type="Proteomes" id="UP000231279"/>
    </source>
</evidence>
<dbReference type="AlphaFoldDB" id="A0A2G9HJ42"/>
<name>A0A2G9HJ42_9LAMI</name>
<keyword evidence="2" id="KW-1185">Reference proteome</keyword>